<dbReference type="InParanoid" id="A0A0C3G995"/>
<sequence>MLGSLSALALALLPLAYAQDIDTNAVLSSLKSSKVIPDVIPANFTPRFPIEVVFTDKNNSRFPVTAGANLTIEQTVSLPSFAILSNLTQIIGKPYLMAIIDPDAPTPAKNNGSQTLQFLGTDYISNNNTNGEFILFNQSKDLSDYVAPSPAASSPPHRFVVLCYLQNSTGVEAPSNFNASNSSNFNISTFINTVEGNNFTLLGATFFFVSANDTTGSVAPNSSDGGPVATATSPASASGSAGAGGNGSGAVKLSTAVAWSIVAVLTATGALLL</sequence>
<dbReference type="PANTHER" id="PTHR11362:SF82">
    <property type="entry name" value="PHOSPHATIDYLETHANOLAMINE-BINDING PROTEIN 4"/>
    <property type="match status" value="1"/>
</dbReference>
<dbReference type="InterPro" id="IPR036610">
    <property type="entry name" value="PEBP-like_sf"/>
</dbReference>
<dbReference type="SUPFAM" id="SSF49777">
    <property type="entry name" value="PEBP-like"/>
    <property type="match status" value="1"/>
</dbReference>
<dbReference type="PANTHER" id="PTHR11362">
    <property type="entry name" value="PHOSPHATIDYLETHANOLAMINE-BINDING PROTEIN"/>
    <property type="match status" value="1"/>
</dbReference>
<keyword evidence="2" id="KW-0732">Signal</keyword>
<protein>
    <recommendedName>
        <fullName evidence="5">PEBP-like protein</fullName>
    </recommendedName>
</protein>
<dbReference type="InterPro" id="IPR035810">
    <property type="entry name" value="PEBP_euk"/>
</dbReference>
<dbReference type="AlphaFoldDB" id="A0A0C3G995"/>
<name>A0A0C3G995_PILCF</name>
<evidence type="ECO:0008006" key="5">
    <source>
        <dbReference type="Google" id="ProtNLM"/>
    </source>
</evidence>
<reference evidence="4" key="2">
    <citation type="submission" date="2015-01" db="EMBL/GenBank/DDBJ databases">
        <title>Evolutionary Origins and Diversification of the Mycorrhizal Mutualists.</title>
        <authorList>
            <consortium name="DOE Joint Genome Institute"/>
            <consortium name="Mycorrhizal Genomics Consortium"/>
            <person name="Kohler A."/>
            <person name="Kuo A."/>
            <person name="Nagy L.G."/>
            <person name="Floudas D."/>
            <person name="Copeland A."/>
            <person name="Barry K.W."/>
            <person name="Cichocki N."/>
            <person name="Veneault-Fourrey C."/>
            <person name="LaButti K."/>
            <person name="Lindquist E.A."/>
            <person name="Lipzen A."/>
            <person name="Lundell T."/>
            <person name="Morin E."/>
            <person name="Murat C."/>
            <person name="Riley R."/>
            <person name="Ohm R."/>
            <person name="Sun H."/>
            <person name="Tunlid A."/>
            <person name="Henrissat B."/>
            <person name="Grigoriev I.V."/>
            <person name="Hibbett D.S."/>
            <person name="Martin F."/>
        </authorList>
    </citation>
    <scope>NUCLEOTIDE SEQUENCE [LARGE SCALE GENOMIC DNA]</scope>
    <source>
        <strain evidence="4">F 1598</strain>
    </source>
</reference>
<keyword evidence="4" id="KW-1185">Reference proteome</keyword>
<evidence type="ECO:0000313" key="3">
    <source>
        <dbReference type="EMBL" id="KIM88324.1"/>
    </source>
</evidence>
<organism evidence="3 4">
    <name type="scientific">Piloderma croceum (strain F 1598)</name>
    <dbReference type="NCBI Taxonomy" id="765440"/>
    <lineage>
        <taxon>Eukaryota</taxon>
        <taxon>Fungi</taxon>
        <taxon>Dikarya</taxon>
        <taxon>Basidiomycota</taxon>
        <taxon>Agaricomycotina</taxon>
        <taxon>Agaricomycetes</taxon>
        <taxon>Agaricomycetidae</taxon>
        <taxon>Atheliales</taxon>
        <taxon>Atheliaceae</taxon>
        <taxon>Piloderma</taxon>
    </lineage>
</organism>
<evidence type="ECO:0000256" key="1">
    <source>
        <dbReference type="SAM" id="MobiDB-lite"/>
    </source>
</evidence>
<reference evidence="3 4" key="1">
    <citation type="submission" date="2014-04" db="EMBL/GenBank/DDBJ databases">
        <authorList>
            <consortium name="DOE Joint Genome Institute"/>
            <person name="Kuo A."/>
            <person name="Tarkka M."/>
            <person name="Buscot F."/>
            <person name="Kohler A."/>
            <person name="Nagy L.G."/>
            <person name="Floudas D."/>
            <person name="Copeland A."/>
            <person name="Barry K.W."/>
            <person name="Cichocki N."/>
            <person name="Veneault-Fourrey C."/>
            <person name="LaButti K."/>
            <person name="Lindquist E.A."/>
            <person name="Lipzen A."/>
            <person name="Lundell T."/>
            <person name="Morin E."/>
            <person name="Murat C."/>
            <person name="Sun H."/>
            <person name="Tunlid A."/>
            <person name="Henrissat B."/>
            <person name="Grigoriev I.V."/>
            <person name="Hibbett D.S."/>
            <person name="Martin F."/>
            <person name="Nordberg H.P."/>
            <person name="Cantor M.N."/>
            <person name="Hua S.X."/>
        </authorList>
    </citation>
    <scope>NUCLEOTIDE SEQUENCE [LARGE SCALE GENOMIC DNA]</scope>
    <source>
        <strain evidence="3 4">F 1598</strain>
    </source>
</reference>
<accession>A0A0C3G995</accession>
<feature type="compositionally biased region" description="Low complexity" evidence="1">
    <location>
        <begin position="226"/>
        <end position="240"/>
    </location>
</feature>
<feature type="region of interest" description="Disordered" evidence="1">
    <location>
        <begin position="218"/>
        <end position="241"/>
    </location>
</feature>
<dbReference type="OrthoDB" id="275748at2759"/>
<dbReference type="Gene3D" id="3.90.280.10">
    <property type="entry name" value="PEBP-like"/>
    <property type="match status" value="1"/>
</dbReference>
<gene>
    <name evidence="3" type="ORF">PILCRDRAFT_814225</name>
</gene>
<feature type="chain" id="PRO_5002177529" description="PEBP-like protein" evidence="2">
    <location>
        <begin position="19"/>
        <end position="273"/>
    </location>
</feature>
<dbReference type="EMBL" id="KN832977">
    <property type="protein sequence ID" value="KIM88324.1"/>
    <property type="molecule type" value="Genomic_DNA"/>
</dbReference>
<feature type="signal peptide" evidence="2">
    <location>
        <begin position="1"/>
        <end position="18"/>
    </location>
</feature>
<evidence type="ECO:0000313" key="4">
    <source>
        <dbReference type="Proteomes" id="UP000054166"/>
    </source>
</evidence>
<evidence type="ECO:0000256" key="2">
    <source>
        <dbReference type="SAM" id="SignalP"/>
    </source>
</evidence>
<proteinExistence type="predicted"/>
<dbReference type="HOGENOM" id="CLU_043994_2_1_1"/>
<dbReference type="STRING" id="765440.A0A0C3G995"/>
<dbReference type="Proteomes" id="UP000054166">
    <property type="component" value="Unassembled WGS sequence"/>
</dbReference>